<feature type="compositionally biased region" description="Basic and acidic residues" evidence="1">
    <location>
        <begin position="493"/>
        <end position="502"/>
    </location>
</feature>
<sequence length="1268" mass="142108">MSHAAPGQLAAYNSLQDKHLSGYFNNGHMKKHLVKSGLITKKGKIIDEKTYRLNMAKKEHRKHVRDLLATAIIHKALDMERTRQYEIRKRLDEVYKVELVRRVKEDRKKKGDEDILPLLTPRERSARRRKHVRPATAPAGLNGTAQPSEIHYDDNTGRLCYTIEGQETAMNTYLKDDEDPNGSPYTRAYPGTYPVPAPPPAGTPRRPRPNSSTLARKRTRPVRFHYLARTEPAVAHRVQLQSMAEVTMKFLGPSLMLTNSLFPEDRLSEVMVLQQHCGGSTLCVFRELLPPNTIFTFVSRRHRGAPFGLTFYIDSLQDIRLSSCCEYKHKPGHILGGRNGHFQFVQVEGAAPCYRCQIASGVRDHRSKDSSEQGEEKENRSKTFLTQDESNQSRESFDVIITKVDPSENESQAGIQRITVETTPSGYKMIIPHSAEKVDGSTQTPRDEKEDTETSNVEDEEKKNNSDVSSAEEKEEEDEEQEDKQDFEDEDKNEEKSVKDSEDEKPEDEKEDSDKEDESKTNEYKDDYKDDFDSDKKESDKESDDETKPDDSDAEDVHDETEKKDDVMEEDKEEEEEVEDETEEKKKEEQEKQEDNDSVHDSDSDMKPSRTVSFDEDVKIITVNEDTEANVEDEVEEQDNKASEQDKPEDIPEVPEDDTDTAITPSKEPEVDDRPDETKTAYKEAEPEVDDSSKDVKAEPEVDGSSDDEPKKESEEPTTTAAENEEDEKDGEVDEKENHRNEIQVEKIENEIETEKKTEEEPEKETKKEIPEESQSDDKGDTGKDEVKDAPVEDSVDDPSVKPDDSLEVVSPEPIEIDSSSDSSSSSSSSSSDSDSDDEKEDGVDEPDHDPGKDPDLVAEKLPEQALKVIGVTPGPKHEGSIQPLVEDKKDIELTSLVLDSEQVDELAGIIEKKEDVGSITLRNTQINDESVEKLVEVLKKSSSIKMLNLNVNRVGPQGAQHIADLIRESKSLRMLLLHGNPLQDEGVHHILDAIINTKDTALNNLDLGDCKMKDDGAKDVARLLIHNKTITDLTISGNSIGLSGWRIISSALEQNSTLKSLSLDFSSLGDDESVILAEGIKENKGLRFLDLEGNRIGDEGGKSLLEAVKVNPTIVDLTLMPMNEISKDICDEIKGILEERSKSRVSSASSSIGSLLSRNSPPRPFKDEAGDDSEAGWPRIESLTEDTKKKDEVETSKENEVSSPSVDNENKMEDSIEGARGDEDSAFNETENEETTSEENKAQNDKVESPSEDRKETVDNSNADQNS</sequence>
<evidence type="ECO:0000256" key="1">
    <source>
        <dbReference type="SAM" id="MobiDB-lite"/>
    </source>
</evidence>
<feature type="compositionally biased region" description="Basic and acidic residues" evidence="1">
    <location>
        <begin position="364"/>
        <end position="381"/>
    </location>
</feature>
<reference evidence="4" key="1">
    <citation type="submission" date="2025-08" db="UniProtKB">
        <authorList>
            <consortium name="RefSeq"/>
        </authorList>
    </citation>
    <scope>IDENTIFICATION</scope>
    <source>
        <tissue evidence="4">Tentacle</tissue>
    </source>
</reference>
<feature type="compositionally biased region" description="Acidic residues" evidence="1">
    <location>
        <begin position="567"/>
        <end position="582"/>
    </location>
</feature>
<dbReference type="InterPro" id="IPR032675">
    <property type="entry name" value="LRR_dom_sf"/>
</dbReference>
<feature type="compositionally biased region" description="Basic and acidic residues" evidence="1">
    <location>
        <begin position="583"/>
        <end position="608"/>
    </location>
</feature>
<evidence type="ECO:0000313" key="3">
    <source>
        <dbReference type="Proteomes" id="UP000515163"/>
    </source>
</evidence>
<feature type="region of interest" description="Disordered" evidence="1">
    <location>
        <begin position="114"/>
        <end position="150"/>
    </location>
</feature>
<dbReference type="RefSeq" id="XP_031564339.1">
    <property type="nucleotide sequence ID" value="XM_031708479.1"/>
</dbReference>
<organism evidence="3 4">
    <name type="scientific">Actinia tenebrosa</name>
    <name type="common">Australian red waratah sea anemone</name>
    <dbReference type="NCBI Taxonomy" id="6105"/>
    <lineage>
        <taxon>Eukaryota</taxon>
        <taxon>Metazoa</taxon>
        <taxon>Cnidaria</taxon>
        <taxon>Anthozoa</taxon>
        <taxon>Hexacorallia</taxon>
        <taxon>Actiniaria</taxon>
        <taxon>Actiniidae</taxon>
        <taxon>Actinia</taxon>
    </lineage>
</organism>
<feature type="compositionally biased region" description="Acidic residues" evidence="1">
    <location>
        <begin position="503"/>
        <end position="516"/>
    </location>
</feature>
<feature type="compositionally biased region" description="Basic and acidic residues" evidence="1">
    <location>
        <begin position="434"/>
        <end position="449"/>
    </location>
</feature>
<feature type="compositionally biased region" description="Pro residues" evidence="1">
    <location>
        <begin position="193"/>
        <end position="202"/>
    </location>
</feature>
<dbReference type="InParanoid" id="A0A6P8I702"/>
<feature type="compositionally biased region" description="Acidic residues" evidence="1">
    <location>
        <begin position="723"/>
        <end position="735"/>
    </location>
</feature>
<feature type="compositionally biased region" description="Basic and acidic residues" evidence="1">
    <location>
        <begin position="736"/>
        <end position="791"/>
    </location>
</feature>
<feature type="compositionally biased region" description="Basic and acidic residues" evidence="1">
    <location>
        <begin position="1209"/>
        <end position="1224"/>
    </location>
</feature>
<accession>A0A6P8I702</accession>
<feature type="compositionally biased region" description="Polar residues" evidence="1">
    <location>
        <begin position="409"/>
        <end position="425"/>
    </location>
</feature>
<feature type="compositionally biased region" description="Basic and acidic residues" evidence="1">
    <location>
        <begin position="1239"/>
        <end position="1259"/>
    </location>
</feature>
<feature type="compositionally biased region" description="Acidic residues" evidence="1">
    <location>
        <begin position="1225"/>
        <end position="1238"/>
    </location>
</feature>
<feature type="compositionally biased region" description="Acidic residues" evidence="1">
    <location>
        <begin position="625"/>
        <end position="637"/>
    </location>
</feature>
<feature type="region of interest" description="Disordered" evidence="1">
    <location>
        <begin position="364"/>
        <end position="857"/>
    </location>
</feature>
<feature type="compositionally biased region" description="Basic and acidic residues" evidence="1">
    <location>
        <begin position="638"/>
        <end position="650"/>
    </location>
</feature>
<feature type="region of interest" description="Disordered" evidence="1">
    <location>
        <begin position="173"/>
        <end position="219"/>
    </location>
</feature>
<feature type="compositionally biased region" description="Low complexity" evidence="1">
    <location>
        <begin position="1145"/>
        <end position="1161"/>
    </location>
</feature>
<dbReference type="SUPFAM" id="SSF52047">
    <property type="entry name" value="RNI-like"/>
    <property type="match status" value="1"/>
</dbReference>
<protein>
    <submittedName>
        <fullName evidence="4">Glutamate-rich protein 3-like isoform X1</fullName>
    </submittedName>
</protein>
<feature type="compositionally biased region" description="Acidic residues" evidence="1">
    <location>
        <begin position="450"/>
        <end position="459"/>
    </location>
</feature>
<feature type="compositionally biased region" description="Acidic residues" evidence="1">
    <location>
        <begin position="473"/>
        <end position="492"/>
    </location>
</feature>
<dbReference type="KEGG" id="aten:116299761"/>
<gene>
    <name evidence="4" type="primary">LOC116299761</name>
</gene>
<feature type="compositionally biased region" description="Acidic residues" evidence="1">
    <location>
        <begin position="541"/>
        <end position="559"/>
    </location>
</feature>
<dbReference type="Gene3D" id="3.80.10.10">
    <property type="entry name" value="Ribonuclease Inhibitor"/>
    <property type="match status" value="2"/>
</dbReference>
<feature type="compositionally biased region" description="Basic and acidic residues" evidence="1">
    <location>
        <begin position="1186"/>
        <end position="1201"/>
    </location>
</feature>
<feature type="domain" description="DUF4590" evidence="2">
    <location>
        <begin position="268"/>
        <end position="365"/>
    </location>
</feature>
<dbReference type="InterPro" id="IPR048257">
    <property type="entry name" value="DUF4590"/>
</dbReference>
<dbReference type="Pfam" id="PF13516">
    <property type="entry name" value="LRR_6"/>
    <property type="match status" value="1"/>
</dbReference>
<dbReference type="InterPro" id="IPR027962">
    <property type="entry name" value="ERICH3"/>
</dbReference>
<feature type="compositionally biased region" description="Low complexity" evidence="1">
    <location>
        <begin position="818"/>
        <end position="833"/>
    </location>
</feature>
<feature type="compositionally biased region" description="Basic and acidic residues" evidence="1">
    <location>
        <begin position="517"/>
        <end position="528"/>
    </location>
</feature>
<dbReference type="GeneID" id="116299761"/>
<evidence type="ECO:0000259" key="2">
    <source>
        <dbReference type="Pfam" id="PF15257"/>
    </source>
</evidence>
<dbReference type="SMART" id="SM00368">
    <property type="entry name" value="LRR_RI"/>
    <property type="match status" value="7"/>
</dbReference>
<dbReference type="OrthoDB" id="120976at2759"/>
<feature type="region of interest" description="Disordered" evidence="1">
    <location>
        <begin position="1141"/>
        <end position="1268"/>
    </location>
</feature>
<feature type="compositionally biased region" description="Acidic residues" evidence="1">
    <location>
        <begin position="834"/>
        <end position="848"/>
    </location>
</feature>
<dbReference type="Proteomes" id="UP000515163">
    <property type="component" value="Unplaced"/>
</dbReference>
<keyword evidence="3" id="KW-1185">Reference proteome</keyword>
<feature type="compositionally biased region" description="Acidic residues" evidence="1">
    <location>
        <begin position="651"/>
        <end position="660"/>
    </location>
</feature>
<dbReference type="PANTHER" id="PTHR23034:SF2">
    <property type="entry name" value="GLUTAMATE-RICH PROTEIN 3"/>
    <property type="match status" value="1"/>
</dbReference>
<evidence type="ECO:0000313" key="4">
    <source>
        <dbReference type="RefSeq" id="XP_031564339.1"/>
    </source>
</evidence>
<dbReference type="AlphaFoldDB" id="A0A6P8I702"/>
<dbReference type="InterPro" id="IPR001611">
    <property type="entry name" value="Leu-rich_rpt"/>
</dbReference>
<proteinExistence type="predicted"/>
<dbReference type="Pfam" id="PF15257">
    <property type="entry name" value="DUF4590"/>
    <property type="match status" value="1"/>
</dbReference>
<name>A0A6P8I702_ACTTE</name>
<feature type="compositionally biased region" description="Basic and acidic residues" evidence="1">
    <location>
        <begin position="676"/>
        <end position="700"/>
    </location>
</feature>
<dbReference type="PANTHER" id="PTHR23034">
    <property type="entry name" value="GLUTAMATE-RICH PROTEIN 3"/>
    <property type="match status" value="1"/>
</dbReference>